<dbReference type="InterPro" id="IPR000700">
    <property type="entry name" value="PAS-assoc_C"/>
</dbReference>
<dbReference type="PANTHER" id="PTHR44688:SF16">
    <property type="entry name" value="DNA-BINDING TRANSCRIPTIONAL ACTIVATOR DEVR_DOSR"/>
    <property type="match status" value="1"/>
</dbReference>
<evidence type="ECO:0000256" key="1">
    <source>
        <dbReference type="ARBA" id="ARBA00023015"/>
    </source>
</evidence>
<dbReference type="AlphaFoldDB" id="A0A1M6PBP6"/>
<dbReference type="STRING" id="797419.SAMN05216556_14014"/>
<dbReference type="InterPro" id="IPR016032">
    <property type="entry name" value="Sig_transdc_resp-reg_C-effctor"/>
</dbReference>
<evidence type="ECO:0000259" key="5">
    <source>
        <dbReference type="PROSITE" id="PS50113"/>
    </source>
</evidence>
<dbReference type="CDD" id="cd00130">
    <property type="entry name" value="PAS"/>
    <property type="match status" value="1"/>
</dbReference>
<proteinExistence type="predicted"/>
<dbReference type="CDD" id="cd06170">
    <property type="entry name" value="LuxR_C_like"/>
    <property type="match status" value="1"/>
</dbReference>
<dbReference type="Gene3D" id="1.10.10.10">
    <property type="entry name" value="Winged helix-like DNA-binding domain superfamily/Winged helix DNA-binding domain"/>
    <property type="match status" value="1"/>
</dbReference>
<dbReference type="InterPro" id="IPR000014">
    <property type="entry name" value="PAS"/>
</dbReference>
<dbReference type="PANTHER" id="PTHR44688">
    <property type="entry name" value="DNA-BINDING TRANSCRIPTIONAL ACTIVATOR DEVR_DOSR"/>
    <property type="match status" value="1"/>
</dbReference>
<dbReference type="SUPFAM" id="SSF55785">
    <property type="entry name" value="PYP-like sensor domain (PAS domain)"/>
    <property type="match status" value="1"/>
</dbReference>
<dbReference type="InterPro" id="IPR013655">
    <property type="entry name" value="PAS_fold_3"/>
</dbReference>
<dbReference type="InterPro" id="IPR000792">
    <property type="entry name" value="Tscrpt_reg_LuxR_C"/>
</dbReference>
<sequence length="256" mass="29539">MEDSFYEKASQIWHSLSKNSIEGVVDMSVYHKLFNAFHIGSYYYYIFNVKNISFEFVSPEINEVLGYAPKALDVEFLIDKIHPDDKPWFLNFEYKVNEFFKTLHNNQIANYKVSYDYRIRKNNGEYIRMLQQVLTIDYDKKGAIVRTLGVHTDISHIKAADSSALKPSLSFIGLNGELSYHNMNVKKVFKTSQLQFTKRESEILLSLLNGRNSTQTATLLNISKLTVDTHRKNLLAKMQVCNTAELIAKSIKLGMI</sequence>
<dbReference type="GO" id="GO:0003677">
    <property type="term" value="F:DNA binding"/>
    <property type="evidence" value="ECO:0007669"/>
    <property type="project" value="UniProtKB-KW"/>
</dbReference>
<keyword evidence="2" id="KW-0238">DNA-binding</keyword>
<evidence type="ECO:0000313" key="6">
    <source>
        <dbReference type="EMBL" id="SHK05292.1"/>
    </source>
</evidence>
<dbReference type="Gene3D" id="3.30.450.20">
    <property type="entry name" value="PAS domain"/>
    <property type="match status" value="1"/>
</dbReference>
<evidence type="ECO:0000256" key="2">
    <source>
        <dbReference type="ARBA" id="ARBA00023125"/>
    </source>
</evidence>
<dbReference type="Pfam" id="PF08447">
    <property type="entry name" value="PAS_3"/>
    <property type="match status" value="1"/>
</dbReference>
<dbReference type="PROSITE" id="PS50043">
    <property type="entry name" value="HTH_LUXR_2"/>
    <property type="match status" value="1"/>
</dbReference>
<dbReference type="GO" id="GO:0006355">
    <property type="term" value="P:regulation of DNA-templated transcription"/>
    <property type="evidence" value="ECO:0007669"/>
    <property type="project" value="InterPro"/>
</dbReference>
<keyword evidence="7" id="KW-1185">Reference proteome</keyword>
<dbReference type="InterPro" id="IPR035965">
    <property type="entry name" value="PAS-like_dom_sf"/>
</dbReference>
<dbReference type="SUPFAM" id="SSF46894">
    <property type="entry name" value="C-terminal effector domain of the bipartite response regulators"/>
    <property type="match status" value="1"/>
</dbReference>
<evidence type="ECO:0000256" key="3">
    <source>
        <dbReference type="ARBA" id="ARBA00023163"/>
    </source>
</evidence>
<dbReference type="InterPro" id="IPR036388">
    <property type="entry name" value="WH-like_DNA-bd_sf"/>
</dbReference>
<protein>
    <submittedName>
        <fullName evidence="6">PAS fold-containing protein</fullName>
    </submittedName>
</protein>
<accession>A0A1M6PBP6</accession>
<dbReference type="PRINTS" id="PR00038">
    <property type="entry name" value="HTHLUXR"/>
</dbReference>
<dbReference type="SMART" id="SM00421">
    <property type="entry name" value="HTH_LUXR"/>
    <property type="match status" value="1"/>
</dbReference>
<dbReference type="Proteomes" id="UP000184172">
    <property type="component" value="Unassembled WGS sequence"/>
</dbReference>
<name>A0A1M6PBP6_9FLAO</name>
<feature type="domain" description="PAC" evidence="5">
    <location>
        <begin position="113"/>
        <end position="166"/>
    </location>
</feature>
<dbReference type="EMBL" id="FQYV01000045">
    <property type="protein sequence ID" value="SHK05292.1"/>
    <property type="molecule type" value="Genomic_DNA"/>
</dbReference>
<keyword evidence="3" id="KW-0804">Transcription</keyword>
<dbReference type="RefSeq" id="WP_234946509.1">
    <property type="nucleotide sequence ID" value="NZ_FNNS01000040.1"/>
</dbReference>
<evidence type="ECO:0000313" key="7">
    <source>
        <dbReference type="Proteomes" id="UP000184172"/>
    </source>
</evidence>
<organism evidence="6 7">
    <name type="scientific">Aequorivita viscosa</name>
    <dbReference type="NCBI Taxonomy" id="797419"/>
    <lineage>
        <taxon>Bacteria</taxon>
        <taxon>Pseudomonadati</taxon>
        <taxon>Bacteroidota</taxon>
        <taxon>Flavobacteriia</taxon>
        <taxon>Flavobacteriales</taxon>
        <taxon>Flavobacteriaceae</taxon>
        <taxon>Aequorivita</taxon>
    </lineage>
</organism>
<gene>
    <name evidence="6" type="ORF">SAMN04487908_1453</name>
</gene>
<reference evidence="7" key="1">
    <citation type="submission" date="2016-11" db="EMBL/GenBank/DDBJ databases">
        <authorList>
            <person name="Varghese N."/>
            <person name="Submissions S."/>
        </authorList>
    </citation>
    <scope>NUCLEOTIDE SEQUENCE [LARGE SCALE GENOMIC DNA]</scope>
    <source>
        <strain evidence="7">DSM 26349</strain>
    </source>
</reference>
<dbReference type="Pfam" id="PF00196">
    <property type="entry name" value="GerE"/>
    <property type="match status" value="1"/>
</dbReference>
<feature type="domain" description="HTH luxR-type" evidence="4">
    <location>
        <begin position="189"/>
        <end position="254"/>
    </location>
</feature>
<dbReference type="PROSITE" id="PS50113">
    <property type="entry name" value="PAC"/>
    <property type="match status" value="1"/>
</dbReference>
<evidence type="ECO:0000259" key="4">
    <source>
        <dbReference type="PROSITE" id="PS50043"/>
    </source>
</evidence>
<keyword evidence="1" id="KW-0805">Transcription regulation</keyword>